<evidence type="ECO:0000313" key="1">
    <source>
        <dbReference type="EMBL" id="TMS10219.1"/>
    </source>
</evidence>
<accession>A0ACD3QUS1</accession>
<keyword evidence="2" id="KW-1185">Reference proteome</keyword>
<dbReference type="EMBL" id="CM011688">
    <property type="protein sequence ID" value="TMS10219.1"/>
    <property type="molecule type" value="Genomic_DNA"/>
</dbReference>
<reference evidence="1" key="1">
    <citation type="submission" date="2018-11" db="EMBL/GenBank/DDBJ databases">
        <title>The sequence and de novo assembly of Larimichthys crocea genome using PacBio and Hi-C technologies.</title>
        <authorList>
            <person name="Xu P."/>
            <person name="Chen B."/>
            <person name="Zhou Z."/>
            <person name="Ke Q."/>
            <person name="Wu Y."/>
            <person name="Bai H."/>
            <person name="Pu F."/>
        </authorList>
    </citation>
    <scope>NUCLEOTIDE SEQUENCE</scope>
    <source>
        <tissue evidence="1">Muscle</tissue>
    </source>
</reference>
<gene>
    <name evidence="1" type="ORF">E3U43_002878</name>
</gene>
<name>A0ACD3QUS1_LARCR</name>
<feature type="non-terminal residue" evidence="1">
    <location>
        <position position="1"/>
    </location>
</feature>
<proteinExistence type="predicted"/>
<organism evidence="1 2">
    <name type="scientific">Larimichthys crocea</name>
    <name type="common">Large yellow croaker</name>
    <name type="synonym">Pseudosciaena crocea</name>
    <dbReference type="NCBI Taxonomy" id="215358"/>
    <lineage>
        <taxon>Eukaryota</taxon>
        <taxon>Metazoa</taxon>
        <taxon>Chordata</taxon>
        <taxon>Craniata</taxon>
        <taxon>Vertebrata</taxon>
        <taxon>Euteleostomi</taxon>
        <taxon>Actinopterygii</taxon>
        <taxon>Neopterygii</taxon>
        <taxon>Teleostei</taxon>
        <taxon>Neoteleostei</taxon>
        <taxon>Acanthomorphata</taxon>
        <taxon>Eupercaria</taxon>
        <taxon>Sciaenidae</taxon>
        <taxon>Larimichthys</taxon>
    </lineage>
</organism>
<evidence type="ECO:0000313" key="2">
    <source>
        <dbReference type="Proteomes" id="UP000793456"/>
    </source>
</evidence>
<comment type="caution">
    <text evidence="1">The sequence shown here is derived from an EMBL/GenBank/DDBJ whole genome shotgun (WGS) entry which is preliminary data.</text>
</comment>
<sequence>AVVLPLQPPRRFIMDLWTKRVVGIIVQVALLLSSSYGTTGEEVCDSALVSNLPPSSFRSSSQLSSSHAPGFAKLNRRDVKLLSGADSRQAWFPFNSKSRTRAVQPDRLSSSPVTHTTRAALITTRGRQIGKVSGITVLTGEVEYSSIRKKEPEVKLSLKTELALLLPI</sequence>
<dbReference type="Proteomes" id="UP000793456">
    <property type="component" value="Chromosome XV"/>
</dbReference>
<protein>
    <submittedName>
        <fullName evidence="1">Uncharacterized protein</fullName>
    </submittedName>
</protein>